<dbReference type="GO" id="GO:0031410">
    <property type="term" value="C:cytoplasmic vesicle"/>
    <property type="evidence" value="ECO:0007669"/>
    <property type="project" value="UniProtKB-KW"/>
</dbReference>
<keyword evidence="9 11" id="KW-0472">Membrane</keyword>
<evidence type="ECO:0000256" key="5">
    <source>
        <dbReference type="ARBA" id="ARBA00022753"/>
    </source>
</evidence>
<keyword evidence="7 11" id="KW-1133">Transmembrane helix</keyword>
<reference evidence="14" key="1">
    <citation type="submission" date="2017-09" db="EMBL/GenBank/DDBJ databases">
        <authorList>
            <person name="Varghese N."/>
            <person name="Submissions S."/>
        </authorList>
    </citation>
    <scope>NUCLEOTIDE SEQUENCE [LARGE SCALE GENOMIC DNA]</scope>
    <source>
        <strain evidence="14">CGMCC 1.12641</strain>
    </source>
</reference>
<feature type="transmembrane region" description="Helical" evidence="11">
    <location>
        <begin position="153"/>
        <end position="170"/>
    </location>
</feature>
<accession>A0A285WZM2</accession>
<keyword evidence="8" id="KW-0770">Synapse</keyword>
<evidence type="ECO:0000259" key="12">
    <source>
        <dbReference type="Pfam" id="PF01545"/>
    </source>
</evidence>
<dbReference type="Gene3D" id="1.20.1510.10">
    <property type="entry name" value="Cation efflux protein transmembrane domain"/>
    <property type="match status" value="1"/>
</dbReference>
<comment type="similarity">
    <text evidence="3">Belongs to the TMEM163 family.</text>
</comment>
<sequence length="214" mass="23742">MEISLYNKRLHYALILSFITIGYNLLEGIVSTFYGASDETLALFGFGLDSFVEVLSGIGIAHMIYRMKRNPVVERDSFEITALKVTGTALYILTAGLVIGAILAVINKSEPDTTLAGIIIAVLSILTMYFLYREKIKVGNQLDSKPIISDAKCTKTCFYLSFILLASSLLYELWQIPYVDALGSLGIAWYAWKEGREAFENARSKSLSRSSDCC</sequence>
<dbReference type="PANTHER" id="PTHR31937">
    <property type="entry name" value="TRANSMEMBRANE PROTEIN 163"/>
    <property type="match status" value="1"/>
</dbReference>
<keyword evidence="14" id="KW-1185">Reference proteome</keyword>
<evidence type="ECO:0000313" key="14">
    <source>
        <dbReference type="Proteomes" id="UP000219193"/>
    </source>
</evidence>
<evidence type="ECO:0000256" key="6">
    <source>
        <dbReference type="ARBA" id="ARBA00022833"/>
    </source>
</evidence>
<organism evidence="13 14">
    <name type="scientific">Salinimicrobium sediminis</name>
    <dbReference type="NCBI Taxonomy" id="1343891"/>
    <lineage>
        <taxon>Bacteria</taxon>
        <taxon>Pseudomonadati</taxon>
        <taxon>Bacteroidota</taxon>
        <taxon>Flavobacteriia</taxon>
        <taxon>Flavobacteriales</taxon>
        <taxon>Flavobacteriaceae</taxon>
        <taxon>Salinimicrobium</taxon>
    </lineage>
</organism>
<dbReference type="Proteomes" id="UP000219193">
    <property type="component" value="Unassembled WGS sequence"/>
</dbReference>
<dbReference type="AlphaFoldDB" id="A0A285WZM2"/>
<dbReference type="PANTHER" id="PTHR31937:SF2">
    <property type="entry name" value="TRANSMEMBRANE PROTEIN 163"/>
    <property type="match status" value="1"/>
</dbReference>
<name>A0A285WZM2_9FLAO</name>
<feature type="domain" description="Cation efflux protein transmembrane" evidence="12">
    <location>
        <begin position="19"/>
        <end position="201"/>
    </location>
</feature>
<evidence type="ECO:0000256" key="10">
    <source>
        <dbReference type="ARBA" id="ARBA00023329"/>
    </source>
</evidence>
<feature type="transmembrane region" description="Helical" evidence="11">
    <location>
        <begin position="12"/>
        <end position="35"/>
    </location>
</feature>
<dbReference type="RefSeq" id="WP_097054353.1">
    <property type="nucleotide sequence ID" value="NZ_OCMF01000001.1"/>
</dbReference>
<dbReference type="InterPro" id="IPR027469">
    <property type="entry name" value="Cation_efflux_TMD_sf"/>
</dbReference>
<feature type="transmembrane region" description="Helical" evidence="11">
    <location>
        <begin position="113"/>
        <end position="132"/>
    </location>
</feature>
<dbReference type="GO" id="GO:0016020">
    <property type="term" value="C:membrane"/>
    <property type="evidence" value="ECO:0007669"/>
    <property type="project" value="InterPro"/>
</dbReference>
<protein>
    <submittedName>
        <fullName evidence="13">Cation efflux family protein</fullName>
    </submittedName>
</protein>
<dbReference type="InterPro" id="IPR058533">
    <property type="entry name" value="Cation_efflux_TM"/>
</dbReference>
<dbReference type="OrthoDB" id="9790544at2"/>
<keyword evidence="5" id="KW-0967">Endosome</keyword>
<feature type="transmembrane region" description="Helical" evidence="11">
    <location>
        <begin position="85"/>
        <end position="107"/>
    </location>
</feature>
<dbReference type="InterPro" id="IPR026765">
    <property type="entry name" value="Tmem163"/>
</dbReference>
<proteinExistence type="inferred from homology"/>
<evidence type="ECO:0000256" key="1">
    <source>
        <dbReference type="ARBA" id="ARBA00004146"/>
    </source>
</evidence>
<evidence type="ECO:0000256" key="4">
    <source>
        <dbReference type="ARBA" id="ARBA00022692"/>
    </source>
</evidence>
<feature type="transmembrane region" description="Helical" evidence="11">
    <location>
        <begin position="41"/>
        <end position="65"/>
    </location>
</feature>
<keyword evidence="10" id="KW-0968">Cytoplasmic vesicle</keyword>
<dbReference type="Pfam" id="PF01545">
    <property type="entry name" value="Cation_efflux"/>
    <property type="match status" value="1"/>
</dbReference>
<evidence type="ECO:0000256" key="2">
    <source>
        <dbReference type="ARBA" id="ARBA00004644"/>
    </source>
</evidence>
<evidence type="ECO:0000256" key="9">
    <source>
        <dbReference type="ARBA" id="ARBA00023136"/>
    </source>
</evidence>
<gene>
    <name evidence="13" type="ORF">SAMN06296241_0047</name>
</gene>
<evidence type="ECO:0000256" key="8">
    <source>
        <dbReference type="ARBA" id="ARBA00023018"/>
    </source>
</evidence>
<dbReference type="EMBL" id="OCMF01000001">
    <property type="protein sequence ID" value="SOC78537.1"/>
    <property type="molecule type" value="Genomic_DNA"/>
</dbReference>
<dbReference type="SUPFAM" id="SSF161111">
    <property type="entry name" value="Cation efflux protein transmembrane domain-like"/>
    <property type="match status" value="1"/>
</dbReference>
<keyword evidence="6" id="KW-0862">Zinc</keyword>
<dbReference type="GO" id="GO:0008324">
    <property type="term" value="F:monoatomic cation transmembrane transporter activity"/>
    <property type="evidence" value="ECO:0007669"/>
    <property type="project" value="InterPro"/>
</dbReference>
<evidence type="ECO:0000313" key="13">
    <source>
        <dbReference type="EMBL" id="SOC78537.1"/>
    </source>
</evidence>
<evidence type="ECO:0000256" key="3">
    <source>
        <dbReference type="ARBA" id="ARBA00008731"/>
    </source>
</evidence>
<comment type="subcellular location">
    <subcellularLocation>
        <location evidence="2">Cytoplasmic vesicle</location>
        <location evidence="2">Secretory vesicle</location>
        <location evidence="2">Synaptic vesicle membrane</location>
        <topology evidence="2">Multi-pass membrane protein</topology>
    </subcellularLocation>
    <subcellularLocation>
        <location evidence="1">Early endosome membrane</location>
    </subcellularLocation>
</comment>
<keyword evidence="4 11" id="KW-0812">Transmembrane</keyword>
<evidence type="ECO:0000256" key="11">
    <source>
        <dbReference type="SAM" id="Phobius"/>
    </source>
</evidence>
<evidence type="ECO:0000256" key="7">
    <source>
        <dbReference type="ARBA" id="ARBA00022989"/>
    </source>
</evidence>